<dbReference type="Pfam" id="PF03372">
    <property type="entry name" value="Exo_endo_phos"/>
    <property type="match status" value="1"/>
</dbReference>
<dbReference type="EMBL" id="AWFG01000041">
    <property type="protein sequence ID" value="KCZ56820.1"/>
    <property type="molecule type" value="Genomic_DNA"/>
</dbReference>
<dbReference type="RefSeq" id="WP_034741458.1">
    <property type="nucleotide sequence ID" value="NZ_AWFG01000041.1"/>
</dbReference>
<name>A0A062UL28_9PROT</name>
<sequence length="234" mass="25820">MRLINWNIERRGPHTWQAASLVSEIHSLQPDLVVLTEAHLSSLESLGGHVLSHRGYGVGPKTDSERLVLIWSKAPWTDIPLPPSLADLGGAVLGKTEIDGRAVYCFGICIPWHMAPTSPPGEKTQPWKQHELFLDQLGPALDALSHLHPLIVAGDYNRRMPRAWGPHKSYEKLEAALTGLDVVTRGSLAPLDDMTIDHVATRGDLRPTHVRALDRKDASGRARSDHFGILVDFD</sequence>
<evidence type="ECO:0000259" key="1">
    <source>
        <dbReference type="Pfam" id="PF03372"/>
    </source>
</evidence>
<reference evidence="2 3" key="1">
    <citation type="journal article" date="2014" name="Antonie Van Leeuwenhoek">
        <title>Hyphomonas beringensis sp. nov. and Hyphomonas chukchiensis sp. nov., isolated from surface seawater of the Bering Sea and Chukchi Sea.</title>
        <authorList>
            <person name="Li C."/>
            <person name="Lai Q."/>
            <person name="Li G."/>
            <person name="Dong C."/>
            <person name="Wang J."/>
            <person name="Liao Y."/>
            <person name="Shao Z."/>
        </authorList>
    </citation>
    <scope>NUCLEOTIDE SEQUENCE [LARGE SCALE GENOMIC DNA]</scope>
    <source>
        <strain evidence="2 3">BH-BN04-4</strain>
    </source>
</reference>
<organism evidence="2 3">
    <name type="scientific">Hyphomonas chukchiensis</name>
    <dbReference type="NCBI Taxonomy" id="1280947"/>
    <lineage>
        <taxon>Bacteria</taxon>
        <taxon>Pseudomonadati</taxon>
        <taxon>Pseudomonadota</taxon>
        <taxon>Alphaproteobacteria</taxon>
        <taxon>Hyphomonadales</taxon>
        <taxon>Hyphomonadaceae</taxon>
        <taxon>Hyphomonas</taxon>
    </lineage>
</organism>
<dbReference type="Proteomes" id="UP000027190">
    <property type="component" value="Unassembled WGS sequence"/>
</dbReference>
<dbReference type="InterPro" id="IPR036691">
    <property type="entry name" value="Endo/exonu/phosph_ase_sf"/>
</dbReference>
<dbReference type="AlphaFoldDB" id="A0A062UL28"/>
<comment type="caution">
    <text evidence="2">The sequence shown here is derived from an EMBL/GenBank/DDBJ whole genome shotgun (WGS) entry which is preliminary data.</text>
</comment>
<evidence type="ECO:0000313" key="3">
    <source>
        <dbReference type="Proteomes" id="UP000027190"/>
    </source>
</evidence>
<gene>
    <name evidence="2" type="ORF">HY30_06785</name>
</gene>
<dbReference type="STRING" id="1280947.HY30_06785"/>
<feature type="domain" description="Endonuclease/exonuclease/phosphatase" evidence="1">
    <location>
        <begin position="6"/>
        <end position="226"/>
    </location>
</feature>
<dbReference type="OrthoDB" id="4482443at2"/>
<dbReference type="InterPro" id="IPR005135">
    <property type="entry name" value="Endo/exonuclease/phosphatase"/>
</dbReference>
<evidence type="ECO:0000313" key="2">
    <source>
        <dbReference type="EMBL" id="KCZ56820.1"/>
    </source>
</evidence>
<keyword evidence="3" id="KW-1185">Reference proteome</keyword>
<accession>A0A062UL28</accession>
<dbReference type="eggNOG" id="ENOG5033W9G">
    <property type="taxonomic scope" value="Bacteria"/>
</dbReference>
<dbReference type="SUPFAM" id="SSF56219">
    <property type="entry name" value="DNase I-like"/>
    <property type="match status" value="1"/>
</dbReference>
<dbReference type="GO" id="GO:0003824">
    <property type="term" value="F:catalytic activity"/>
    <property type="evidence" value="ECO:0007669"/>
    <property type="project" value="InterPro"/>
</dbReference>
<proteinExistence type="predicted"/>
<protein>
    <recommendedName>
        <fullName evidence="1">Endonuclease/exonuclease/phosphatase domain-containing protein</fullName>
    </recommendedName>
</protein>
<dbReference type="Gene3D" id="3.60.10.10">
    <property type="entry name" value="Endonuclease/exonuclease/phosphatase"/>
    <property type="match status" value="1"/>
</dbReference>
<dbReference type="PATRIC" id="fig|1280947.3.peg.2708"/>